<comment type="caution">
    <text evidence="1">The sequence shown here is derived from an EMBL/GenBank/DDBJ whole genome shotgun (WGS) entry which is preliminary data.</text>
</comment>
<proteinExistence type="predicted"/>
<evidence type="ECO:0000313" key="2">
    <source>
        <dbReference type="Proteomes" id="UP001056778"/>
    </source>
</evidence>
<keyword evidence="1" id="KW-0804">Transcription</keyword>
<protein>
    <submittedName>
        <fullName evidence="1">Dna-directed rna polymerases i ii and iii subunit rpabc2</fullName>
    </submittedName>
</protein>
<reference evidence="1" key="1">
    <citation type="submission" date="2022-04" db="EMBL/GenBank/DDBJ databases">
        <title>Chromosome-scale genome assembly of Holotrichia oblita Faldermann.</title>
        <authorList>
            <person name="Rongchong L."/>
        </authorList>
    </citation>
    <scope>NUCLEOTIDE SEQUENCE</scope>
    <source>
        <strain evidence="1">81SQS9</strain>
    </source>
</reference>
<organism evidence="1 2">
    <name type="scientific">Holotrichia oblita</name>
    <name type="common">Chafer beetle</name>
    <dbReference type="NCBI Taxonomy" id="644536"/>
    <lineage>
        <taxon>Eukaryota</taxon>
        <taxon>Metazoa</taxon>
        <taxon>Ecdysozoa</taxon>
        <taxon>Arthropoda</taxon>
        <taxon>Hexapoda</taxon>
        <taxon>Insecta</taxon>
        <taxon>Pterygota</taxon>
        <taxon>Neoptera</taxon>
        <taxon>Endopterygota</taxon>
        <taxon>Coleoptera</taxon>
        <taxon>Polyphaga</taxon>
        <taxon>Scarabaeiformia</taxon>
        <taxon>Scarabaeidae</taxon>
        <taxon>Melolonthinae</taxon>
        <taxon>Holotrichia</taxon>
    </lineage>
</organism>
<name>A0ACB9TIF4_HOLOL</name>
<accession>A0ACB9TIF4</accession>
<dbReference type="Proteomes" id="UP001056778">
    <property type="component" value="Chromosome 2"/>
</dbReference>
<keyword evidence="2" id="KW-1185">Reference proteome</keyword>
<evidence type="ECO:0000313" key="1">
    <source>
        <dbReference type="EMBL" id="KAI4466565.1"/>
    </source>
</evidence>
<gene>
    <name evidence="1" type="ORF">MML48_2g00000593</name>
</gene>
<sequence>MNVSSRNRLILALATGSNSCSTNSSKANVCSSSYCIRNETKGDEDIDLATPESAELAGTTCSSCLSEVMTEKKNENEVHSFSDNSDDDPNYAPSDISEVSKSTDTSEHEDIHIQDTRKKKITLKVRSGRKRRREASEWIDVKAKRLLNAGLKHKNRKGKTIEERKLGESCKETRKYNCRTKGKIAIALFFSMFAQAANTFQLLIIHRFLEKGHTQNEDDSMHAVIENAKKRVPSVYTPDQWITLIKMAKVTGEPYVVKEMSQEDFFFF</sequence>
<keyword evidence="1" id="KW-0240">DNA-directed RNA polymerase</keyword>
<dbReference type="EMBL" id="CM043016">
    <property type="protein sequence ID" value="KAI4466565.1"/>
    <property type="molecule type" value="Genomic_DNA"/>
</dbReference>